<sequence>MSGTEKSSNQHNSRLKLADQTGVVLHEAELIRVVKVQRHLVEITQDAPVTDFKDYQTVQDWLNDDDAD</sequence>
<dbReference type="EMBL" id="AWWK01000054">
    <property type="protein sequence ID" value="ETY73609.1"/>
    <property type="molecule type" value="Genomic_DNA"/>
</dbReference>
<dbReference type="PATRIC" id="fig|1400520.3.peg.2243"/>
<protein>
    <submittedName>
        <fullName evidence="1">Uncharacterized protein</fullName>
    </submittedName>
</protein>
<gene>
    <name evidence="1" type="ORF">LFAB_11505</name>
</gene>
<dbReference type="HOGENOM" id="CLU_2788621_0_0_9"/>
<reference evidence="1 2" key="1">
    <citation type="journal article" date="2014" name="Genome Announc.">
        <title>Genome Sequence of Lactobacillus fabifermentans Strain T30PCM01, Isolated from Fermenting Grape Marc.</title>
        <authorList>
            <person name="Treu L."/>
            <person name="Vendramin V."/>
            <person name="Bovo B."/>
            <person name="Giacomini A."/>
            <person name="Corich V."/>
            <person name="Campanaro S."/>
        </authorList>
    </citation>
    <scope>NUCLEOTIDE SEQUENCE [LARGE SCALE GENOMIC DNA]</scope>
    <source>
        <strain evidence="1 2">T30PCM01</strain>
    </source>
</reference>
<accession>W6T6E8</accession>
<dbReference type="Proteomes" id="UP000019247">
    <property type="component" value="Unassembled WGS sequence"/>
</dbReference>
<organism evidence="1 2">
    <name type="scientific">Lactiplantibacillus fabifermentans T30PCM01</name>
    <dbReference type="NCBI Taxonomy" id="1400520"/>
    <lineage>
        <taxon>Bacteria</taxon>
        <taxon>Bacillati</taxon>
        <taxon>Bacillota</taxon>
        <taxon>Bacilli</taxon>
        <taxon>Lactobacillales</taxon>
        <taxon>Lactobacillaceae</taxon>
        <taxon>Lactiplantibacillus</taxon>
    </lineage>
</organism>
<name>W6T6E8_9LACO</name>
<dbReference type="AlphaFoldDB" id="W6T6E8"/>
<comment type="caution">
    <text evidence="1">The sequence shown here is derived from an EMBL/GenBank/DDBJ whole genome shotgun (WGS) entry which is preliminary data.</text>
</comment>
<dbReference type="RefSeq" id="WP_024624806.1">
    <property type="nucleotide sequence ID" value="NZ_KK036505.1"/>
</dbReference>
<evidence type="ECO:0000313" key="1">
    <source>
        <dbReference type="EMBL" id="ETY73609.1"/>
    </source>
</evidence>
<proteinExistence type="predicted"/>
<dbReference type="STRING" id="1400520.LFAB_11505"/>
<evidence type="ECO:0000313" key="2">
    <source>
        <dbReference type="Proteomes" id="UP000019247"/>
    </source>
</evidence>